<reference evidence="7 8" key="2">
    <citation type="journal article" date="2012" name="Proc. Natl. Acad. Sci. U.S.A.">
        <title>Antigenic diversity is generated by distinct evolutionary mechanisms in African trypanosome species.</title>
        <authorList>
            <person name="Jackson A.P."/>
            <person name="Berry A."/>
            <person name="Aslett M."/>
            <person name="Allison H.C."/>
            <person name="Burton P."/>
            <person name="Vavrova-Anderson J."/>
            <person name="Brown R."/>
            <person name="Browne H."/>
            <person name="Corton N."/>
            <person name="Hauser H."/>
            <person name="Gamble J."/>
            <person name="Gilderthorp R."/>
            <person name="Marcello L."/>
            <person name="McQuillan J."/>
            <person name="Otto T.D."/>
            <person name="Quail M.A."/>
            <person name="Sanders M.J."/>
            <person name="van Tonder A."/>
            <person name="Ginger M.L."/>
            <person name="Field M.C."/>
            <person name="Barry J.D."/>
            <person name="Hertz-Fowler C."/>
            <person name="Berriman M."/>
        </authorList>
    </citation>
    <scope>NUCLEOTIDE SEQUENCE [LARGE SCALE GENOMIC DNA]</scope>
    <source>
        <strain evidence="7 8">IL3000</strain>
    </source>
</reference>
<evidence type="ECO:0000256" key="4">
    <source>
        <dbReference type="ARBA" id="ARBA00022989"/>
    </source>
</evidence>
<feature type="transmembrane region" description="Helical" evidence="6">
    <location>
        <begin position="152"/>
        <end position="170"/>
    </location>
</feature>
<reference evidence="8" key="1">
    <citation type="submission" date="2011-07" db="EMBL/GenBank/DDBJ databases">
        <title>Divergent evolution of antigenic variation in African trypanosomes.</title>
        <authorList>
            <person name="Jackson A.P."/>
            <person name="Berry A."/>
            <person name="Allison H.C."/>
            <person name="Burton P."/>
            <person name="Anderson J."/>
            <person name="Aslett M."/>
            <person name="Brown R."/>
            <person name="Corton N."/>
            <person name="Harris D."/>
            <person name="Hauser H."/>
            <person name="Gamble J."/>
            <person name="Gilderthorp R."/>
            <person name="McQuillan J."/>
            <person name="Quail M.A."/>
            <person name="Sanders M."/>
            <person name="Van Tonder A."/>
            <person name="Ginger M.L."/>
            <person name="Donelson J.E."/>
            <person name="Field M.C."/>
            <person name="Barry J.D."/>
            <person name="Berriman M."/>
            <person name="Hertz-Fowler C."/>
        </authorList>
    </citation>
    <scope>NUCLEOTIDE SEQUENCE [LARGE SCALE GENOMIC DNA]</scope>
    <source>
        <strain evidence="8">IL3000</strain>
    </source>
</reference>
<feature type="transmembrane region" description="Helical" evidence="6">
    <location>
        <begin position="28"/>
        <end position="51"/>
    </location>
</feature>
<evidence type="ECO:0000256" key="1">
    <source>
        <dbReference type="ARBA" id="ARBA00004141"/>
    </source>
</evidence>
<dbReference type="PANTHER" id="PTHR13144:SF0">
    <property type="entry name" value="PROTEIN TEX261"/>
    <property type="match status" value="1"/>
</dbReference>
<evidence type="ECO:0000256" key="5">
    <source>
        <dbReference type="ARBA" id="ARBA00023136"/>
    </source>
</evidence>
<organism evidence="7 8">
    <name type="scientific">Trypanosoma congolense (strain IL3000)</name>
    <dbReference type="NCBI Taxonomy" id="1068625"/>
    <lineage>
        <taxon>Eukaryota</taxon>
        <taxon>Discoba</taxon>
        <taxon>Euglenozoa</taxon>
        <taxon>Kinetoplastea</taxon>
        <taxon>Metakinetoplastina</taxon>
        <taxon>Trypanosomatida</taxon>
        <taxon>Trypanosomatidae</taxon>
        <taxon>Trypanosoma</taxon>
        <taxon>Nannomonas</taxon>
    </lineage>
</organism>
<dbReference type="Proteomes" id="UP000000702">
    <property type="component" value="Unassembled WGS sequence"/>
</dbReference>
<comment type="caution">
    <text evidence="7">The sequence shown here is derived from an EMBL/GenBank/DDBJ whole genome shotgun (WGS) entry which is preliminary data.</text>
</comment>
<name>F9WG56_TRYCI</name>
<feature type="transmembrane region" description="Helical" evidence="6">
    <location>
        <begin position="118"/>
        <end position="140"/>
    </location>
</feature>
<keyword evidence="3 6" id="KW-0812">Transmembrane</keyword>
<dbReference type="AlphaFoldDB" id="F9WG56"/>
<comment type="similarity">
    <text evidence="2">Belongs to the SVP26 family.</text>
</comment>
<dbReference type="Pfam" id="PF04148">
    <property type="entry name" value="Erv26"/>
    <property type="match status" value="1"/>
</dbReference>
<feature type="transmembrane region" description="Helical" evidence="6">
    <location>
        <begin position="63"/>
        <end position="81"/>
    </location>
</feature>
<evidence type="ECO:0000256" key="6">
    <source>
        <dbReference type="SAM" id="Phobius"/>
    </source>
</evidence>
<dbReference type="GO" id="GO:0097020">
    <property type="term" value="F:COPII receptor activity"/>
    <property type="evidence" value="ECO:0007669"/>
    <property type="project" value="InterPro"/>
</dbReference>
<evidence type="ECO:0000256" key="3">
    <source>
        <dbReference type="ARBA" id="ARBA00022692"/>
    </source>
</evidence>
<dbReference type="GO" id="GO:0000139">
    <property type="term" value="C:Golgi membrane"/>
    <property type="evidence" value="ECO:0007669"/>
    <property type="project" value="TreeGrafter"/>
</dbReference>
<keyword evidence="8" id="KW-1185">Reference proteome</keyword>
<keyword evidence="4 6" id="KW-1133">Transmembrane helix</keyword>
<evidence type="ECO:0000313" key="8">
    <source>
        <dbReference type="Proteomes" id="UP000000702"/>
    </source>
</evidence>
<evidence type="ECO:0000313" key="7">
    <source>
        <dbReference type="EMBL" id="CCD16290.1"/>
    </source>
</evidence>
<keyword evidence="5 6" id="KW-0472">Membrane</keyword>
<evidence type="ECO:0000256" key="2">
    <source>
        <dbReference type="ARBA" id="ARBA00008096"/>
    </source>
</evidence>
<protein>
    <submittedName>
        <fullName evidence="7">WGS project CAEQ00000000 data, annotated contig 466</fullName>
    </submittedName>
</protein>
<dbReference type="OMA" id="GSHINDH"/>
<dbReference type="GO" id="GO:0005789">
    <property type="term" value="C:endoplasmic reticulum membrane"/>
    <property type="evidence" value="ECO:0007669"/>
    <property type="project" value="TreeGrafter"/>
</dbReference>
<dbReference type="InterPro" id="IPR007277">
    <property type="entry name" value="Svp26/Tex261"/>
</dbReference>
<comment type="subcellular location">
    <subcellularLocation>
        <location evidence="1">Membrane</location>
        <topology evidence="1">Multi-pass membrane protein</topology>
    </subcellularLocation>
</comment>
<dbReference type="GO" id="GO:0006888">
    <property type="term" value="P:endoplasmic reticulum to Golgi vesicle-mediated transport"/>
    <property type="evidence" value="ECO:0007669"/>
    <property type="project" value="InterPro"/>
</dbReference>
<gene>
    <name evidence="7" type="ORF">TCIL3000_0_12300</name>
</gene>
<sequence>MTMTFGSHINDHNDRLEPLLMTLGPFRLATAAMACVVVGIVLFAIFCSINTISNLAEEYPTRAGKVLHAVVLCVMAVHVLVLLVEPLSYWCSLVSLVTNALYLRTLRHFPRVSFGKPFAMLLVTFFVVESMSWLCVLAASDKVLWEVGQSNAFLFIVMTWLAPVGLVLIADIEPICIGSLEYP</sequence>
<dbReference type="EMBL" id="CAEQ01002233">
    <property type="protein sequence ID" value="CCD16290.1"/>
    <property type="molecule type" value="Genomic_DNA"/>
</dbReference>
<dbReference type="GO" id="GO:0030134">
    <property type="term" value="C:COPII-coated ER to Golgi transport vesicle"/>
    <property type="evidence" value="ECO:0007669"/>
    <property type="project" value="TreeGrafter"/>
</dbReference>
<dbReference type="PANTHER" id="PTHR13144">
    <property type="entry name" value="TEX261 PROTEIN"/>
    <property type="match status" value="1"/>
</dbReference>
<dbReference type="VEuPathDB" id="TriTrypDB:TcIL3000_0_12300"/>
<accession>F9WG56</accession>
<proteinExistence type="inferred from homology"/>